<dbReference type="InterPro" id="IPR036257">
    <property type="entry name" value="Cyt_c_oxidase_su2_TM_sf"/>
</dbReference>
<keyword evidence="20" id="KW-1185">Reference proteome</keyword>
<dbReference type="NCBIfam" id="TIGR01433">
    <property type="entry name" value="CyoA"/>
    <property type="match status" value="1"/>
</dbReference>
<evidence type="ECO:0000256" key="9">
    <source>
        <dbReference type="ARBA" id="ARBA00022989"/>
    </source>
</evidence>
<reference evidence="19 20" key="1">
    <citation type="submission" date="2017-04" db="EMBL/GenBank/DDBJ databases">
        <authorList>
            <person name="Afonso C.L."/>
            <person name="Miller P.J."/>
            <person name="Scott M.A."/>
            <person name="Spackman E."/>
            <person name="Goraichik I."/>
            <person name="Dimitrov K.M."/>
            <person name="Suarez D.L."/>
            <person name="Swayne D.E."/>
        </authorList>
    </citation>
    <scope>NUCLEOTIDE SEQUENCE [LARGE SCALE GENOMIC DNA]</scope>
    <source>
        <strain evidence="19 20">CGMCC 1.10972</strain>
    </source>
</reference>
<evidence type="ECO:0000313" key="19">
    <source>
        <dbReference type="EMBL" id="SMD02717.1"/>
    </source>
</evidence>
<dbReference type="Gene3D" id="2.60.40.420">
    <property type="entry name" value="Cupredoxins - blue copper proteins"/>
    <property type="match status" value="1"/>
</dbReference>
<comment type="subcellular location">
    <subcellularLocation>
        <location evidence="1">Cell membrane</location>
        <topology evidence="1">Multi-pass membrane protein</topology>
    </subcellularLocation>
</comment>
<evidence type="ECO:0000256" key="10">
    <source>
        <dbReference type="ARBA" id="ARBA00023002"/>
    </source>
</evidence>
<dbReference type="PIRSF" id="PIRSF000292">
    <property type="entry name" value="Ubi_od_II"/>
    <property type="match status" value="1"/>
</dbReference>
<name>A0A1W2DZH5_9HYPH</name>
<evidence type="ECO:0000256" key="8">
    <source>
        <dbReference type="ARBA" id="ARBA00022982"/>
    </source>
</evidence>
<evidence type="ECO:0000256" key="1">
    <source>
        <dbReference type="ARBA" id="ARBA00004651"/>
    </source>
</evidence>
<feature type="transmembrane region" description="Helical" evidence="16">
    <location>
        <begin position="86"/>
        <end position="106"/>
    </location>
</feature>
<dbReference type="GO" id="GO:0009486">
    <property type="term" value="F:cytochrome bo3 ubiquinol oxidase activity"/>
    <property type="evidence" value="ECO:0007669"/>
    <property type="project" value="InterPro"/>
</dbReference>
<dbReference type="Pfam" id="PF06481">
    <property type="entry name" value="COX_ARM"/>
    <property type="match status" value="1"/>
</dbReference>
<keyword evidence="10 14" id="KW-0560">Oxidoreductase</keyword>
<evidence type="ECO:0000256" key="13">
    <source>
        <dbReference type="ARBA" id="ARBA00023288"/>
    </source>
</evidence>
<keyword evidence="5 14" id="KW-0679">Respiratory chain</keyword>
<evidence type="ECO:0000256" key="5">
    <source>
        <dbReference type="ARBA" id="ARBA00022660"/>
    </source>
</evidence>
<evidence type="ECO:0000256" key="4">
    <source>
        <dbReference type="ARBA" id="ARBA00022475"/>
    </source>
</evidence>
<dbReference type="InterPro" id="IPR006333">
    <property type="entry name" value="Cyt_o_ubiquinol_oxidase_su2"/>
</dbReference>
<dbReference type="PANTHER" id="PTHR22888:SF18">
    <property type="entry name" value="CYTOCHROME BO(3) UBIQUINOL OXIDASE SUBUNIT 2"/>
    <property type="match status" value="1"/>
</dbReference>
<dbReference type="InterPro" id="IPR011759">
    <property type="entry name" value="Cyt_c_oxidase_su2_TM_dom"/>
</dbReference>
<evidence type="ECO:0000256" key="11">
    <source>
        <dbReference type="ARBA" id="ARBA00023136"/>
    </source>
</evidence>
<dbReference type="InterPro" id="IPR045187">
    <property type="entry name" value="CcO_II"/>
</dbReference>
<evidence type="ECO:0000313" key="20">
    <source>
        <dbReference type="Proteomes" id="UP000192656"/>
    </source>
</evidence>
<evidence type="ECO:0000259" key="17">
    <source>
        <dbReference type="PROSITE" id="PS50857"/>
    </source>
</evidence>
<protein>
    <recommendedName>
        <fullName evidence="14">Ubiquinol oxidase subunit 2</fullName>
    </recommendedName>
</protein>
<accession>A0A1W2DZH5</accession>
<dbReference type="InterPro" id="IPR010514">
    <property type="entry name" value="COX_ARM"/>
</dbReference>
<proteinExistence type="inferred from homology"/>
<evidence type="ECO:0000256" key="6">
    <source>
        <dbReference type="ARBA" id="ARBA00022692"/>
    </source>
</evidence>
<dbReference type="AlphaFoldDB" id="A0A1W2DZH5"/>
<feature type="transmembrane region" description="Helical" evidence="16">
    <location>
        <begin position="39"/>
        <end position="62"/>
    </location>
</feature>
<keyword evidence="3 14" id="KW-0813">Transport</keyword>
<dbReference type="Proteomes" id="UP000192656">
    <property type="component" value="Unassembled WGS sequence"/>
</dbReference>
<dbReference type="InterPro" id="IPR002429">
    <property type="entry name" value="CcO_II-like_C"/>
</dbReference>
<dbReference type="PROSITE" id="PS50857">
    <property type="entry name" value="COX2_CUA"/>
    <property type="match status" value="1"/>
</dbReference>
<evidence type="ECO:0000256" key="14">
    <source>
        <dbReference type="PIRNR" id="PIRNR000292"/>
    </source>
</evidence>
<dbReference type="CDD" id="cd04212">
    <property type="entry name" value="CuRO_UO_II"/>
    <property type="match status" value="1"/>
</dbReference>
<feature type="domain" description="Cytochrome oxidase subunit II copper A binding" evidence="17">
    <location>
        <begin position="129"/>
        <end position="241"/>
    </location>
</feature>
<keyword evidence="12" id="KW-0564">Palmitate</keyword>
<dbReference type="OrthoDB" id="9783445at2"/>
<evidence type="ECO:0000256" key="7">
    <source>
        <dbReference type="ARBA" id="ARBA00022729"/>
    </source>
</evidence>
<keyword evidence="9 16" id="KW-1133">Transmembrane helix</keyword>
<dbReference type="GO" id="GO:0005886">
    <property type="term" value="C:plasma membrane"/>
    <property type="evidence" value="ECO:0007669"/>
    <property type="project" value="UniProtKB-SubCell"/>
</dbReference>
<feature type="region of interest" description="Disordered" evidence="15">
    <location>
        <begin position="320"/>
        <end position="376"/>
    </location>
</feature>
<organism evidence="19 20">
    <name type="scientific">Fulvimarina manganoxydans</name>
    <dbReference type="NCBI Taxonomy" id="937218"/>
    <lineage>
        <taxon>Bacteria</taxon>
        <taxon>Pseudomonadati</taxon>
        <taxon>Pseudomonadota</taxon>
        <taxon>Alphaproteobacteria</taxon>
        <taxon>Hyphomicrobiales</taxon>
        <taxon>Aurantimonadaceae</taxon>
        <taxon>Fulvimarina</taxon>
    </lineage>
</organism>
<gene>
    <name evidence="19" type="ORF">SAMN06297251_11934</name>
</gene>
<keyword evidence="11 14" id="KW-0472">Membrane</keyword>
<keyword evidence="8 14" id="KW-0249">Electron transport</keyword>
<evidence type="ECO:0000256" key="3">
    <source>
        <dbReference type="ARBA" id="ARBA00022448"/>
    </source>
</evidence>
<dbReference type="STRING" id="937218.SAMN06297251_11934"/>
<keyword evidence="4 14" id="KW-1003">Cell membrane</keyword>
<dbReference type="Gene3D" id="1.10.287.90">
    <property type="match status" value="1"/>
</dbReference>
<feature type="domain" description="Cytochrome oxidase subunit II transmembrane region profile" evidence="18">
    <location>
        <begin position="16"/>
        <end position="114"/>
    </location>
</feature>
<dbReference type="InterPro" id="IPR008972">
    <property type="entry name" value="Cupredoxin"/>
</dbReference>
<comment type="similarity">
    <text evidence="2 14">Belongs to the cytochrome c oxidase subunit 2 family.</text>
</comment>
<keyword evidence="6 16" id="KW-0812">Transmembrane</keyword>
<dbReference type="SUPFAM" id="SSF49503">
    <property type="entry name" value="Cupredoxins"/>
    <property type="match status" value="1"/>
</dbReference>
<dbReference type="GO" id="GO:0016682">
    <property type="term" value="F:oxidoreductase activity, acting on diphenols and related substances as donors, oxygen as acceptor"/>
    <property type="evidence" value="ECO:0007669"/>
    <property type="project" value="InterPro"/>
</dbReference>
<dbReference type="GO" id="GO:0042773">
    <property type="term" value="P:ATP synthesis coupled electron transport"/>
    <property type="evidence" value="ECO:0007669"/>
    <property type="project" value="TreeGrafter"/>
</dbReference>
<dbReference type="SUPFAM" id="SSF81464">
    <property type="entry name" value="Cytochrome c oxidase subunit II-like, transmembrane region"/>
    <property type="match status" value="1"/>
</dbReference>
<evidence type="ECO:0000256" key="2">
    <source>
        <dbReference type="ARBA" id="ARBA00007866"/>
    </source>
</evidence>
<dbReference type="PANTHER" id="PTHR22888">
    <property type="entry name" value="CYTOCHROME C OXIDASE, SUBUNIT II"/>
    <property type="match status" value="1"/>
</dbReference>
<dbReference type="InterPro" id="IPR034227">
    <property type="entry name" value="CuRO_UO_II"/>
</dbReference>
<dbReference type="GO" id="GO:0004129">
    <property type="term" value="F:cytochrome-c oxidase activity"/>
    <property type="evidence" value="ECO:0007669"/>
    <property type="project" value="UniProtKB-UniRule"/>
</dbReference>
<evidence type="ECO:0000256" key="15">
    <source>
        <dbReference type="SAM" id="MobiDB-lite"/>
    </source>
</evidence>
<evidence type="ECO:0000256" key="12">
    <source>
        <dbReference type="ARBA" id="ARBA00023139"/>
    </source>
</evidence>
<keyword evidence="13" id="KW-0449">Lipoprotein</keyword>
<dbReference type="Pfam" id="PF00116">
    <property type="entry name" value="COX2"/>
    <property type="match status" value="1"/>
</dbReference>
<sequence>MGLIRTFALASLAFLLAGCGDYDVLFPAGDIAARQRDMLLIATGLMLLIIIPVIAMAFIFAWRYRAANKAHSGYDPDWDHSTKLELVIWTAPLLIIVILGAVTWVGTHLLDPYRPLDAITTSETVDTSAEPLEVEVVALDWKWMFIYPQYGIATINELAAPVDRPITFKLTAESVMNAFYVPTLAGMIYAMPGMETKLHAVINAEGVYQGLASHYNGAGFSDMRFKFHGLSDQDFDAWVEKAKTEGGTLDRAKYLELARPSEAAPVQYFSSVDEALYPAILGMCVREGKLCMQEIHHINAQGGSGERNIPIEALTFDAHPIDTFEPGGHGSDGITGEPQGATAPASDRQPHSDQPAGENNANEGEGSVAPPQLNDN</sequence>
<dbReference type="RefSeq" id="WP_084411766.1">
    <property type="nucleotide sequence ID" value="NZ_FWXR01000019.1"/>
</dbReference>
<evidence type="ECO:0000256" key="16">
    <source>
        <dbReference type="SAM" id="Phobius"/>
    </source>
</evidence>
<dbReference type="GO" id="GO:0005507">
    <property type="term" value="F:copper ion binding"/>
    <property type="evidence" value="ECO:0007669"/>
    <property type="project" value="InterPro"/>
</dbReference>
<evidence type="ECO:0000259" key="18">
    <source>
        <dbReference type="PROSITE" id="PS50999"/>
    </source>
</evidence>
<dbReference type="PROSITE" id="PS50999">
    <property type="entry name" value="COX2_TM"/>
    <property type="match status" value="1"/>
</dbReference>
<dbReference type="PROSITE" id="PS51257">
    <property type="entry name" value="PROKAR_LIPOPROTEIN"/>
    <property type="match status" value="1"/>
</dbReference>
<dbReference type="EMBL" id="FWXR01000019">
    <property type="protein sequence ID" value="SMD02717.1"/>
    <property type="molecule type" value="Genomic_DNA"/>
</dbReference>
<keyword evidence="7" id="KW-0732">Signal</keyword>